<dbReference type="PANTHER" id="PTHR10660:SF2">
    <property type="entry name" value="LD45860P"/>
    <property type="match status" value="1"/>
</dbReference>
<keyword evidence="2 5" id="KW-0647">Proteasome</keyword>
<evidence type="ECO:0000256" key="1">
    <source>
        <dbReference type="ARBA" id="ARBA00005883"/>
    </source>
</evidence>
<comment type="similarity">
    <text evidence="1">Belongs to the PA28 family.</text>
</comment>
<dbReference type="Proteomes" id="UP001212152">
    <property type="component" value="Unassembled WGS sequence"/>
</dbReference>
<evidence type="ECO:0000256" key="3">
    <source>
        <dbReference type="SAM" id="MobiDB-lite"/>
    </source>
</evidence>
<dbReference type="InterPro" id="IPR009077">
    <property type="entry name" value="Proteasome_activ_PA28"/>
</dbReference>
<evidence type="ECO:0000256" key="2">
    <source>
        <dbReference type="ARBA" id="ARBA00022942"/>
    </source>
</evidence>
<comment type="caution">
    <text evidence="5">The sequence shown here is derived from an EMBL/GenBank/DDBJ whole genome shotgun (WGS) entry which is preliminary data.</text>
</comment>
<accession>A0AAD5TDR9</accession>
<dbReference type="Gene3D" id="1.20.120.180">
    <property type="entry name" value="Proteasome activator pa28, C-terminal domain"/>
    <property type="match status" value="1"/>
</dbReference>
<dbReference type="InterPro" id="IPR036252">
    <property type="entry name" value="Proteasome_activ_sf"/>
</dbReference>
<sequence>EARTVVQVGFLEQLRHIETLIGALPQLSDCKHSVSAVVVGEAAKSATTTKKRKLSNANDENDHQQPLGDLDLNCSAGVAPPLTSSSLSSSSSSSALANIVKAVKQEIIVMAENCGRVGRWLQVQVGTEKTLFKQTALTPKGTHNIVSAPGRSAQTNQKLELSFDNNSEPTRDYYTSLIKDFTAAEDCAFATLGSIQKYYERRADLQTKLLKHPEIDDYAHAVHELDCTEWLHLRAVLEDLALNCTVLHNRASSLC</sequence>
<dbReference type="SUPFAM" id="SSF47216">
    <property type="entry name" value="Proteasome activator"/>
    <property type="match status" value="1"/>
</dbReference>
<protein>
    <submittedName>
        <fullName evidence="5">Proteasome activator complex subunit 3</fullName>
    </submittedName>
</protein>
<name>A0AAD5TDR9_9FUNG</name>
<dbReference type="PANTHER" id="PTHR10660">
    <property type="entry name" value="PROTEASOME REGULATOR PA28"/>
    <property type="match status" value="1"/>
</dbReference>
<dbReference type="GO" id="GO:0008537">
    <property type="term" value="C:proteasome activator complex"/>
    <property type="evidence" value="ECO:0007669"/>
    <property type="project" value="InterPro"/>
</dbReference>
<dbReference type="GO" id="GO:0061136">
    <property type="term" value="P:regulation of proteasomal protein catabolic process"/>
    <property type="evidence" value="ECO:0007669"/>
    <property type="project" value="TreeGrafter"/>
</dbReference>
<proteinExistence type="inferred from homology"/>
<gene>
    <name evidence="5" type="primary">PSME3</name>
    <name evidence="5" type="ORF">HDU87_008216</name>
</gene>
<keyword evidence="6" id="KW-1185">Reference proteome</keyword>
<evidence type="ECO:0000259" key="4">
    <source>
        <dbReference type="Pfam" id="PF02252"/>
    </source>
</evidence>
<dbReference type="EMBL" id="JADGJQ010000083">
    <property type="protein sequence ID" value="KAJ3171828.1"/>
    <property type="molecule type" value="Genomic_DNA"/>
</dbReference>
<dbReference type="GO" id="GO:0005654">
    <property type="term" value="C:nucleoplasm"/>
    <property type="evidence" value="ECO:0007669"/>
    <property type="project" value="TreeGrafter"/>
</dbReference>
<dbReference type="AlphaFoldDB" id="A0AAD5TDR9"/>
<dbReference type="GO" id="GO:0061133">
    <property type="term" value="F:endopeptidase activator activity"/>
    <property type="evidence" value="ECO:0007669"/>
    <property type="project" value="TreeGrafter"/>
</dbReference>
<reference evidence="5" key="1">
    <citation type="submission" date="2020-05" db="EMBL/GenBank/DDBJ databases">
        <title>Phylogenomic resolution of chytrid fungi.</title>
        <authorList>
            <person name="Stajich J.E."/>
            <person name="Amses K."/>
            <person name="Simmons R."/>
            <person name="Seto K."/>
            <person name="Myers J."/>
            <person name="Bonds A."/>
            <person name="Quandt C.A."/>
            <person name="Barry K."/>
            <person name="Liu P."/>
            <person name="Grigoriev I."/>
            <person name="Longcore J.E."/>
            <person name="James T.Y."/>
        </authorList>
    </citation>
    <scope>NUCLEOTIDE SEQUENCE</scope>
    <source>
        <strain evidence="5">JEL0379</strain>
    </source>
</reference>
<feature type="region of interest" description="Disordered" evidence="3">
    <location>
        <begin position="48"/>
        <end position="72"/>
    </location>
</feature>
<feature type="domain" description="Proteasome activator PA28 C-terminal" evidence="4">
    <location>
        <begin position="178"/>
        <end position="249"/>
    </location>
</feature>
<dbReference type="GO" id="GO:2000045">
    <property type="term" value="P:regulation of G1/S transition of mitotic cell cycle"/>
    <property type="evidence" value="ECO:0007669"/>
    <property type="project" value="TreeGrafter"/>
</dbReference>
<dbReference type="Pfam" id="PF02252">
    <property type="entry name" value="PA28_C"/>
    <property type="match status" value="1"/>
</dbReference>
<evidence type="ECO:0000313" key="5">
    <source>
        <dbReference type="EMBL" id="KAJ3171828.1"/>
    </source>
</evidence>
<dbReference type="GO" id="GO:0005737">
    <property type="term" value="C:cytoplasm"/>
    <property type="evidence" value="ECO:0007669"/>
    <property type="project" value="TreeGrafter"/>
</dbReference>
<organism evidence="5 6">
    <name type="scientific">Geranomyces variabilis</name>
    <dbReference type="NCBI Taxonomy" id="109894"/>
    <lineage>
        <taxon>Eukaryota</taxon>
        <taxon>Fungi</taxon>
        <taxon>Fungi incertae sedis</taxon>
        <taxon>Chytridiomycota</taxon>
        <taxon>Chytridiomycota incertae sedis</taxon>
        <taxon>Chytridiomycetes</taxon>
        <taxon>Spizellomycetales</taxon>
        <taxon>Powellomycetaceae</taxon>
        <taxon>Geranomyces</taxon>
    </lineage>
</organism>
<evidence type="ECO:0000313" key="6">
    <source>
        <dbReference type="Proteomes" id="UP001212152"/>
    </source>
</evidence>
<dbReference type="InterPro" id="IPR036997">
    <property type="entry name" value="PA28_C_sf"/>
</dbReference>
<dbReference type="InterPro" id="IPR003186">
    <property type="entry name" value="PA28_C"/>
</dbReference>
<feature type="non-terminal residue" evidence="5">
    <location>
        <position position="1"/>
    </location>
</feature>